<name>A0A2T8FCI9_9ACTN</name>
<proteinExistence type="predicted"/>
<dbReference type="AlphaFoldDB" id="A0A2T8FCI9"/>
<organism evidence="3 4">
    <name type="scientific">Nocardioides gansuensis</name>
    <dbReference type="NCBI Taxonomy" id="2138300"/>
    <lineage>
        <taxon>Bacteria</taxon>
        <taxon>Bacillati</taxon>
        <taxon>Actinomycetota</taxon>
        <taxon>Actinomycetes</taxon>
        <taxon>Propionibacteriales</taxon>
        <taxon>Nocardioidaceae</taxon>
        <taxon>Nocardioides</taxon>
    </lineage>
</organism>
<dbReference type="OrthoDB" id="1376015at2"/>
<keyword evidence="1" id="KW-0812">Transmembrane</keyword>
<sequence length="551" mass="59616">MRTVQRGRGRLLTGLAVLVVLVVLTLPPDLRDVGPWTFLRLPLEAVLLLGVLVAIPPGRREVRRVVALAAGTVLGVMAVFRLLDVGFLRALNRPFDPLIDWRYAGSLADLVRNSFGDALGAALLVAAATAAVTLLVLMPLAVLRVTRMAAAHRRTTGRAAVALAVGWTVAAVTTGIGVGALASRDAAGYVYAQVARIPAQLRDQREFAAAAEHDPFDRVDAEDLLAGLRGKDVLVVFVESLGRVALEDPAVSPDVVEVLDSGTRRLARAGFASRSAWLTSPTFGGISWLAHATLQSGLWVDSQRRYDVLVTSPRLTLSRLFARAGWRTVADVPANDRAWPQGEFYGFDRVYDSRHVGYRGPPFGYATMPDQFTLEAFHRLELARRARRPVMAEIDLVSSHAPWAPTPRMVDWSALGDGSLYDGMDAEVPSEDDVWPSPERVRQAYAESVAYSLTALVEFVVRHGDEDLVVVFLGDHQPATIVSGEDAGPDVPIALVAHDAGVLDRVAGWGWDDGLRPGAGAPVWRMDLFRDRFLAAYGRSRHSGAQAGAAR</sequence>
<evidence type="ECO:0000256" key="1">
    <source>
        <dbReference type="SAM" id="Phobius"/>
    </source>
</evidence>
<feature type="transmembrane region" description="Helical" evidence="1">
    <location>
        <begin position="65"/>
        <end position="83"/>
    </location>
</feature>
<keyword evidence="4" id="KW-1185">Reference proteome</keyword>
<accession>A0A2T8FCI9</accession>
<gene>
    <name evidence="3" type="ORF">DDE18_09000</name>
</gene>
<dbReference type="SUPFAM" id="SSF53649">
    <property type="entry name" value="Alkaline phosphatase-like"/>
    <property type="match status" value="1"/>
</dbReference>
<keyword evidence="1" id="KW-0472">Membrane</keyword>
<feature type="transmembrane region" description="Helical" evidence="1">
    <location>
        <begin position="159"/>
        <end position="182"/>
    </location>
</feature>
<feature type="transmembrane region" description="Helical" evidence="1">
    <location>
        <begin position="41"/>
        <end position="58"/>
    </location>
</feature>
<evidence type="ECO:0000259" key="2">
    <source>
        <dbReference type="Pfam" id="PF00884"/>
    </source>
</evidence>
<feature type="domain" description="Sulfatase N-terminal" evidence="2">
    <location>
        <begin position="233"/>
        <end position="480"/>
    </location>
</feature>
<keyword evidence="1" id="KW-1133">Transmembrane helix</keyword>
<feature type="transmembrane region" description="Helical" evidence="1">
    <location>
        <begin position="118"/>
        <end position="138"/>
    </location>
</feature>
<protein>
    <recommendedName>
        <fullName evidence="2">Sulfatase N-terminal domain-containing protein</fullName>
    </recommendedName>
</protein>
<reference evidence="3 4" key="1">
    <citation type="submission" date="2018-04" db="EMBL/GenBank/DDBJ databases">
        <title>Genome of Nocardioides gansuensis WSJ-1.</title>
        <authorList>
            <person name="Wu S."/>
            <person name="Wang G."/>
        </authorList>
    </citation>
    <scope>NUCLEOTIDE SEQUENCE [LARGE SCALE GENOMIC DNA]</scope>
    <source>
        <strain evidence="3 4">WSJ-1</strain>
    </source>
</reference>
<dbReference type="InterPro" id="IPR017850">
    <property type="entry name" value="Alkaline_phosphatase_core_sf"/>
</dbReference>
<dbReference type="Pfam" id="PF00884">
    <property type="entry name" value="Sulfatase"/>
    <property type="match status" value="1"/>
</dbReference>
<comment type="caution">
    <text evidence="3">The sequence shown here is derived from an EMBL/GenBank/DDBJ whole genome shotgun (WGS) entry which is preliminary data.</text>
</comment>
<evidence type="ECO:0000313" key="3">
    <source>
        <dbReference type="EMBL" id="PVG83415.1"/>
    </source>
</evidence>
<dbReference type="Gene3D" id="3.40.720.10">
    <property type="entry name" value="Alkaline Phosphatase, subunit A"/>
    <property type="match status" value="1"/>
</dbReference>
<dbReference type="InterPro" id="IPR000917">
    <property type="entry name" value="Sulfatase_N"/>
</dbReference>
<dbReference type="RefSeq" id="WP_116571894.1">
    <property type="nucleotide sequence ID" value="NZ_QDGZ01000003.1"/>
</dbReference>
<dbReference type="Proteomes" id="UP000246018">
    <property type="component" value="Unassembled WGS sequence"/>
</dbReference>
<dbReference type="EMBL" id="QDGZ01000003">
    <property type="protein sequence ID" value="PVG83415.1"/>
    <property type="molecule type" value="Genomic_DNA"/>
</dbReference>
<evidence type="ECO:0000313" key="4">
    <source>
        <dbReference type="Proteomes" id="UP000246018"/>
    </source>
</evidence>